<evidence type="ECO:0000313" key="1">
    <source>
        <dbReference type="EMBL" id="EYB97188.1"/>
    </source>
</evidence>
<reference evidence="2" key="1">
    <citation type="journal article" date="2015" name="Nat. Genet.">
        <title>The genome and transcriptome of the zoonotic hookworm Ancylostoma ceylanicum identify infection-specific gene families.</title>
        <authorList>
            <person name="Schwarz E.M."/>
            <person name="Hu Y."/>
            <person name="Antoshechkin I."/>
            <person name="Miller M.M."/>
            <person name="Sternberg P.W."/>
            <person name="Aroian R.V."/>
        </authorList>
    </citation>
    <scope>NUCLEOTIDE SEQUENCE</scope>
    <source>
        <strain evidence="2">HY135</strain>
    </source>
</reference>
<proteinExistence type="predicted"/>
<sequence length="84" mass="9636">MDKNICQRGRRKEVVYDYTILAESLSEHNWEIVEDPTEDYKALLEKLRVCADLASKPGTANLERISKATREFLVKGSTHGNFHV</sequence>
<evidence type="ECO:0000313" key="2">
    <source>
        <dbReference type="Proteomes" id="UP000024635"/>
    </source>
</evidence>
<comment type="caution">
    <text evidence="1">The sequence shown here is derived from an EMBL/GenBank/DDBJ whole genome shotgun (WGS) entry which is preliminary data.</text>
</comment>
<dbReference type="OrthoDB" id="5844535at2759"/>
<keyword evidence="2" id="KW-1185">Reference proteome</keyword>
<accession>A0A016T2I4</accession>
<protein>
    <submittedName>
        <fullName evidence="1">Uncharacterized protein</fullName>
    </submittedName>
</protein>
<organism evidence="1 2">
    <name type="scientific">Ancylostoma ceylanicum</name>
    <dbReference type="NCBI Taxonomy" id="53326"/>
    <lineage>
        <taxon>Eukaryota</taxon>
        <taxon>Metazoa</taxon>
        <taxon>Ecdysozoa</taxon>
        <taxon>Nematoda</taxon>
        <taxon>Chromadorea</taxon>
        <taxon>Rhabditida</taxon>
        <taxon>Rhabditina</taxon>
        <taxon>Rhabditomorpha</taxon>
        <taxon>Strongyloidea</taxon>
        <taxon>Ancylostomatidae</taxon>
        <taxon>Ancylostomatinae</taxon>
        <taxon>Ancylostoma</taxon>
    </lineage>
</organism>
<name>A0A016T2I4_9BILA</name>
<dbReference type="Proteomes" id="UP000024635">
    <property type="component" value="Unassembled WGS sequence"/>
</dbReference>
<dbReference type="EMBL" id="JARK01001478">
    <property type="protein sequence ID" value="EYB97188.1"/>
    <property type="molecule type" value="Genomic_DNA"/>
</dbReference>
<dbReference type="AlphaFoldDB" id="A0A016T2I4"/>
<gene>
    <name evidence="1" type="primary">Acey_s0142.g2287</name>
    <name evidence="1" type="ORF">Y032_0142g2287</name>
</gene>